<dbReference type="GO" id="GO:0016301">
    <property type="term" value="F:kinase activity"/>
    <property type="evidence" value="ECO:0007669"/>
    <property type="project" value="UniProtKB-KW"/>
</dbReference>
<dbReference type="KEGG" id="tso:IZ6_02620"/>
<dbReference type="Gene3D" id="3.10.580.10">
    <property type="entry name" value="CBS-domain"/>
    <property type="match status" value="1"/>
</dbReference>
<sequence>MKVAELLRKKGTRILTARMDEPVETAARLLSKENVGALVVKDSVGTEGDTIVGMFSERDLLHAVVEHGAAALKKPVSALMSRKVISCHPNDDLKIVLELMDRHYVRHLPVIDGTTLIGVVSIRDFIALRLEELAG</sequence>
<organism evidence="5 6">
    <name type="scientific">Terrihabitans soli</name>
    <dbReference type="NCBI Taxonomy" id="708113"/>
    <lineage>
        <taxon>Bacteria</taxon>
        <taxon>Pseudomonadati</taxon>
        <taxon>Pseudomonadota</taxon>
        <taxon>Alphaproteobacteria</taxon>
        <taxon>Hyphomicrobiales</taxon>
        <taxon>Terrihabitans</taxon>
    </lineage>
</organism>
<evidence type="ECO:0000313" key="6">
    <source>
        <dbReference type="Proteomes" id="UP000515317"/>
    </source>
</evidence>
<evidence type="ECO:0000259" key="3">
    <source>
        <dbReference type="PROSITE" id="PS51371"/>
    </source>
</evidence>
<dbReference type="SUPFAM" id="SSF54631">
    <property type="entry name" value="CBS-domain pair"/>
    <property type="match status" value="1"/>
</dbReference>
<dbReference type="SMART" id="SM00116">
    <property type="entry name" value="CBS"/>
    <property type="match status" value="2"/>
</dbReference>
<keyword evidence="1 2" id="KW-0129">CBS domain</keyword>
<keyword evidence="5" id="KW-0808">Transferase</keyword>
<dbReference type="AlphaFoldDB" id="A0A6S6QTJ6"/>
<dbReference type="Proteomes" id="UP000515317">
    <property type="component" value="Chromosome"/>
</dbReference>
<dbReference type="PANTHER" id="PTHR43080">
    <property type="entry name" value="CBS DOMAIN-CONTAINING PROTEIN CBSX3, MITOCHONDRIAL"/>
    <property type="match status" value="1"/>
</dbReference>
<keyword evidence="6" id="KW-1185">Reference proteome</keyword>
<evidence type="ECO:0000256" key="2">
    <source>
        <dbReference type="PROSITE-ProRule" id="PRU00703"/>
    </source>
</evidence>
<evidence type="ECO:0000313" key="5">
    <source>
        <dbReference type="EMBL" id="BCJ90250.1"/>
    </source>
</evidence>
<dbReference type="PANTHER" id="PTHR43080:SF2">
    <property type="entry name" value="CBS DOMAIN-CONTAINING PROTEIN"/>
    <property type="match status" value="1"/>
</dbReference>
<keyword evidence="5" id="KW-0418">Kinase</keyword>
<dbReference type="KEGG" id="tso:IZ6_09850"/>
<gene>
    <name evidence="4" type="ORF">IZ6_02620</name>
    <name evidence="5" type="ORF">IZ6_09850</name>
</gene>
<feature type="domain" description="CBS" evidence="3">
    <location>
        <begin position="7"/>
        <end position="72"/>
    </location>
</feature>
<dbReference type="InterPro" id="IPR000644">
    <property type="entry name" value="CBS_dom"/>
</dbReference>
<dbReference type="InterPro" id="IPR044725">
    <property type="entry name" value="CBSX3_CBS_dom"/>
</dbReference>
<dbReference type="PROSITE" id="PS51371">
    <property type="entry name" value="CBS"/>
    <property type="match status" value="2"/>
</dbReference>
<reference evidence="5 6" key="1">
    <citation type="submission" date="2020-08" db="EMBL/GenBank/DDBJ databases">
        <title>Genome sequence of Rhizobiales bacterium strain IZ6.</title>
        <authorList>
            <person name="Nakai R."/>
            <person name="Naganuma T."/>
        </authorList>
    </citation>
    <scope>NUCLEOTIDE SEQUENCE [LARGE SCALE GENOMIC DNA]</scope>
    <source>
        <strain evidence="5 6">IZ6</strain>
    </source>
</reference>
<dbReference type="InterPro" id="IPR046342">
    <property type="entry name" value="CBS_dom_sf"/>
</dbReference>
<proteinExistence type="predicted"/>
<feature type="domain" description="CBS" evidence="3">
    <location>
        <begin position="80"/>
        <end position="135"/>
    </location>
</feature>
<evidence type="ECO:0000256" key="1">
    <source>
        <dbReference type="ARBA" id="ARBA00023122"/>
    </source>
</evidence>
<dbReference type="EMBL" id="AP023361">
    <property type="protein sequence ID" value="BCJ89527.1"/>
    <property type="molecule type" value="Genomic_DNA"/>
</dbReference>
<accession>A0A6S6QTJ6</accession>
<dbReference type="RefSeq" id="WP_222876233.1">
    <property type="nucleotide sequence ID" value="NZ_AP023361.1"/>
</dbReference>
<dbReference type="Pfam" id="PF00571">
    <property type="entry name" value="CBS"/>
    <property type="match status" value="2"/>
</dbReference>
<evidence type="ECO:0000313" key="4">
    <source>
        <dbReference type="EMBL" id="BCJ89527.1"/>
    </source>
</evidence>
<name>A0A6S6QTJ6_9HYPH</name>
<dbReference type="InterPro" id="IPR051257">
    <property type="entry name" value="Diverse_CBS-Domain"/>
</dbReference>
<dbReference type="CDD" id="cd04623">
    <property type="entry name" value="CBS_pair_bac_euk"/>
    <property type="match status" value="1"/>
</dbReference>
<dbReference type="EMBL" id="AP023361">
    <property type="protein sequence ID" value="BCJ90250.1"/>
    <property type="molecule type" value="Genomic_DNA"/>
</dbReference>
<protein>
    <submittedName>
        <fullName evidence="5">Histidine kinase</fullName>
    </submittedName>
</protein>